<evidence type="ECO:0008006" key="4">
    <source>
        <dbReference type="Google" id="ProtNLM"/>
    </source>
</evidence>
<organism evidence="2 3">
    <name type="scientific">Calycomorphotria hydatis</name>
    <dbReference type="NCBI Taxonomy" id="2528027"/>
    <lineage>
        <taxon>Bacteria</taxon>
        <taxon>Pseudomonadati</taxon>
        <taxon>Planctomycetota</taxon>
        <taxon>Planctomycetia</taxon>
        <taxon>Planctomycetales</taxon>
        <taxon>Planctomycetaceae</taxon>
        <taxon>Calycomorphotria</taxon>
    </lineage>
</organism>
<dbReference type="RefSeq" id="WP_145259259.1">
    <property type="nucleotide sequence ID" value="NZ_CP036316.1"/>
</dbReference>
<reference evidence="2 3" key="1">
    <citation type="submission" date="2019-02" db="EMBL/GenBank/DDBJ databases">
        <title>Deep-cultivation of Planctomycetes and their phenomic and genomic characterization uncovers novel biology.</title>
        <authorList>
            <person name="Wiegand S."/>
            <person name="Jogler M."/>
            <person name="Boedeker C."/>
            <person name="Pinto D."/>
            <person name="Vollmers J."/>
            <person name="Rivas-Marin E."/>
            <person name="Kohn T."/>
            <person name="Peeters S.H."/>
            <person name="Heuer A."/>
            <person name="Rast P."/>
            <person name="Oberbeckmann S."/>
            <person name="Bunk B."/>
            <person name="Jeske O."/>
            <person name="Meyerdierks A."/>
            <person name="Storesund J.E."/>
            <person name="Kallscheuer N."/>
            <person name="Luecker S."/>
            <person name="Lage O.M."/>
            <person name="Pohl T."/>
            <person name="Merkel B.J."/>
            <person name="Hornburger P."/>
            <person name="Mueller R.-W."/>
            <person name="Bruemmer F."/>
            <person name="Labrenz M."/>
            <person name="Spormann A.M."/>
            <person name="Op den Camp H."/>
            <person name="Overmann J."/>
            <person name="Amann R."/>
            <person name="Jetten M.S.M."/>
            <person name="Mascher T."/>
            <person name="Medema M.H."/>
            <person name="Devos D.P."/>
            <person name="Kaster A.-K."/>
            <person name="Ovreas L."/>
            <person name="Rohde M."/>
            <person name="Galperin M.Y."/>
            <person name="Jogler C."/>
        </authorList>
    </citation>
    <scope>NUCLEOTIDE SEQUENCE [LARGE SCALE GENOMIC DNA]</scope>
    <source>
        <strain evidence="2 3">V22</strain>
    </source>
</reference>
<sequence>MRQKIHSLVGFLRTTAVGGLIFLFPLFVLIFILGYLYSMVAIAFEAALPYFPANSIGGFFFILAIAIAILLAVCFFGGLIAQRAIGRKFSSAFEKKLTTVFPKYLVYKDLFSGNLGGDRALPSLKPITVQVEGLDHLAFEADRLEDGNVVAFLPGAPDAWNGRLIVVPADRVSDANISFNETLSVLEQLGRNSRDVMSRAGLVAQK</sequence>
<keyword evidence="1" id="KW-0472">Membrane</keyword>
<evidence type="ECO:0000313" key="2">
    <source>
        <dbReference type="EMBL" id="QDT63161.1"/>
    </source>
</evidence>
<dbReference type="Proteomes" id="UP000319976">
    <property type="component" value="Chromosome"/>
</dbReference>
<evidence type="ECO:0000256" key="1">
    <source>
        <dbReference type="SAM" id="Phobius"/>
    </source>
</evidence>
<dbReference type="AlphaFoldDB" id="A0A517T475"/>
<name>A0A517T475_9PLAN</name>
<keyword evidence="1" id="KW-1133">Transmembrane helix</keyword>
<dbReference type="EMBL" id="CP036316">
    <property type="protein sequence ID" value="QDT63161.1"/>
    <property type="molecule type" value="Genomic_DNA"/>
</dbReference>
<accession>A0A517T475</accession>
<keyword evidence="3" id="KW-1185">Reference proteome</keyword>
<dbReference type="KEGG" id="chya:V22_03790"/>
<dbReference type="OrthoDB" id="260491at2"/>
<keyword evidence="1" id="KW-0812">Transmembrane</keyword>
<protein>
    <recommendedName>
        <fullName evidence="4">DUF502 domain-containing protein</fullName>
    </recommendedName>
</protein>
<gene>
    <name evidence="2" type="ORF">V22_03790</name>
</gene>
<feature type="transmembrane region" description="Helical" evidence="1">
    <location>
        <begin position="20"/>
        <end position="44"/>
    </location>
</feature>
<proteinExistence type="predicted"/>
<feature type="transmembrane region" description="Helical" evidence="1">
    <location>
        <begin position="56"/>
        <end position="81"/>
    </location>
</feature>
<evidence type="ECO:0000313" key="3">
    <source>
        <dbReference type="Proteomes" id="UP000319976"/>
    </source>
</evidence>